<dbReference type="NCBIfam" id="TIGR00044">
    <property type="entry name" value="YggS family pyridoxal phosphate-dependent enzyme"/>
    <property type="match status" value="1"/>
</dbReference>
<accession>A0ABV9TBY5</accession>
<dbReference type="Pfam" id="PF01168">
    <property type="entry name" value="Ala_racemase_N"/>
    <property type="match status" value="1"/>
</dbReference>
<dbReference type="PANTHER" id="PTHR10146:SF14">
    <property type="entry name" value="PYRIDOXAL PHOSPHATE HOMEOSTASIS PROTEIN"/>
    <property type="match status" value="1"/>
</dbReference>
<evidence type="ECO:0000313" key="6">
    <source>
        <dbReference type="Proteomes" id="UP001595926"/>
    </source>
</evidence>
<comment type="function">
    <text evidence="2">Pyridoxal 5'-phosphate (PLP)-binding protein, which is involved in PLP homeostasis.</text>
</comment>
<evidence type="ECO:0000256" key="1">
    <source>
        <dbReference type="ARBA" id="ARBA00022898"/>
    </source>
</evidence>
<comment type="similarity">
    <text evidence="2 3">Belongs to the pyridoxal phosphate-binding protein YggS/PROSC family.</text>
</comment>
<comment type="caution">
    <text evidence="5">The sequence shown here is derived from an EMBL/GenBank/DDBJ whole genome shotgun (WGS) entry which is preliminary data.</text>
</comment>
<reference evidence="6" key="1">
    <citation type="journal article" date="2019" name="Int. J. Syst. Evol. Microbiol.">
        <title>The Global Catalogue of Microorganisms (GCM) 10K type strain sequencing project: providing services to taxonomists for standard genome sequencing and annotation.</title>
        <authorList>
            <consortium name="The Broad Institute Genomics Platform"/>
            <consortium name="The Broad Institute Genome Sequencing Center for Infectious Disease"/>
            <person name="Wu L."/>
            <person name="Ma J."/>
        </authorList>
    </citation>
    <scope>NUCLEOTIDE SEQUENCE [LARGE SCALE GENOMIC DNA]</scope>
    <source>
        <strain evidence="6">CGMCC 1.13718</strain>
    </source>
</reference>
<dbReference type="Proteomes" id="UP001595926">
    <property type="component" value="Unassembled WGS sequence"/>
</dbReference>
<evidence type="ECO:0000256" key="2">
    <source>
        <dbReference type="HAMAP-Rule" id="MF_02087"/>
    </source>
</evidence>
<dbReference type="EMBL" id="JBHSJH010000002">
    <property type="protein sequence ID" value="MFC4892312.1"/>
    <property type="molecule type" value="Genomic_DNA"/>
</dbReference>
<dbReference type="SUPFAM" id="SSF51419">
    <property type="entry name" value="PLP-binding barrel"/>
    <property type="match status" value="1"/>
</dbReference>
<keyword evidence="1 2" id="KW-0663">Pyridoxal phosphate</keyword>
<organism evidence="5 6">
    <name type="scientific">Pseudofrancisella aestuarii</name>
    <dbReference type="NCBI Taxonomy" id="2670347"/>
    <lineage>
        <taxon>Bacteria</taxon>
        <taxon>Pseudomonadati</taxon>
        <taxon>Pseudomonadota</taxon>
        <taxon>Gammaproteobacteria</taxon>
        <taxon>Thiotrichales</taxon>
        <taxon>Francisellaceae</taxon>
        <taxon>Pseudofrancisella</taxon>
    </lineage>
</organism>
<proteinExistence type="inferred from homology"/>
<protein>
    <recommendedName>
        <fullName evidence="2">Pyridoxal phosphate homeostasis protein</fullName>
        <shortName evidence="2">PLP homeostasis protein</shortName>
    </recommendedName>
</protein>
<dbReference type="InterPro" id="IPR011078">
    <property type="entry name" value="PyrdxlP_homeostasis"/>
</dbReference>
<dbReference type="PROSITE" id="PS01211">
    <property type="entry name" value="UPF0001"/>
    <property type="match status" value="1"/>
</dbReference>
<dbReference type="Gene3D" id="3.20.20.10">
    <property type="entry name" value="Alanine racemase"/>
    <property type="match status" value="1"/>
</dbReference>
<keyword evidence="6" id="KW-1185">Reference proteome</keyword>
<dbReference type="InterPro" id="IPR029066">
    <property type="entry name" value="PLP-binding_barrel"/>
</dbReference>
<gene>
    <name evidence="5" type="ORF">ACFPDQ_04540</name>
</gene>
<dbReference type="PANTHER" id="PTHR10146">
    <property type="entry name" value="PROLINE SYNTHETASE CO-TRANSCRIBED BACTERIAL HOMOLOG PROTEIN"/>
    <property type="match status" value="1"/>
</dbReference>
<feature type="modified residue" description="N6-(pyridoxal phosphate)lysine" evidence="2">
    <location>
        <position position="29"/>
    </location>
</feature>
<evidence type="ECO:0000313" key="5">
    <source>
        <dbReference type="EMBL" id="MFC4892312.1"/>
    </source>
</evidence>
<dbReference type="CDD" id="cd00635">
    <property type="entry name" value="PLPDE_III_YBL036c_like"/>
    <property type="match status" value="1"/>
</dbReference>
<dbReference type="PIRSF" id="PIRSF004848">
    <property type="entry name" value="YBL036c_PLPDEIII"/>
    <property type="match status" value="1"/>
</dbReference>
<name>A0ABV9TBY5_9GAMM</name>
<dbReference type="HAMAP" id="MF_02087">
    <property type="entry name" value="PLP_homeostasis"/>
    <property type="match status" value="1"/>
</dbReference>
<sequence length="220" mass="25025">MFDSEFIKNAYTEIKNNIPKGVSLLAVSKYQTLEKIEYLHTLGQKDFGENYLQELEQKATALPNLNWHFIGSIQSRKIKNIVKYANTIQSIEKLEQLIKINSQASKLNKIIEVFLQINIDNDPNKSGFKPSDINEIIDCIERSNNMKNLNLTGLMCLPAKVDNSGQSFHRMKDLFDTINNRLNIKLTKLSMGMSGDYKEAIKNGSTMVRIGSSLFGERSK</sequence>
<feature type="domain" description="Alanine racemase N-terminal" evidence="4">
    <location>
        <begin position="7"/>
        <end position="218"/>
    </location>
</feature>
<evidence type="ECO:0000259" key="4">
    <source>
        <dbReference type="Pfam" id="PF01168"/>
    </source>
</evidence>
<dbReference type="InterPro" id="IPR001608">
    <property type="entry name" value="Ala_racemase_N"/>
</dbReference>
<evidence type="ECO:0000256" key="3">
    <source>
        <dbReference type="RuleBase" id="RU004514"/>
    </source>
</evidence>
<dbReference type="RefSeq" id="WP_119329721.1">
    <property type="nucleotide sequence ID" value="NZ_JBHSJH010000002.1"/>
</dbReference>